<feature type="region of interest" description="Disordered" evidence="1">
    <location>
        <begin position="88"/>
        <end position="108"/>
    </location>
</feature>
<organism evidence="2 3">
    <name type="scientific">Solanum commersonii</name>
    <name type="common">Commerson's wild potato</name>
    <name type="synonym">Commerson's nightshade</name>
    <dbReference type="NCBI Taxonomy" id="4109"/>
    <lineage>
        <taxon>Eukaryota</taxon>
        <taxon>Viridiplantae</taxon>
        <taxon>Streptophyta</taxon>
        <taxon>Embryophyta</taxon>
        <taxon>Tracheophyta</taxon>
        <taxon>Spermatophyta</taxon>
        <taxon>Magnoliopsida</taxon>
        <taxon>eudicotyledons</taxon>
        <taxon>Gunneridae</taxon>
        <taxon>Pentapetalae</taxon>
        <taxon>asterids</taxon>
        <taxon>lamiids</taxon>
        <taxon>Solanales</taxon>
        <taxon>Solanaceae</taxon>
        <taxon>Solanoideae</taxon>
        <taxon>Solaneae</taxon>
        <taxon>Solanum</taxon>
    </lineage>
</organism>
<feature type="region of interest" description="Disordered" evidence="1">
    <location>
        <begin position="38"/>
        <end position="71"/>
    </location>
</feature>
<gene>
    <name evidence="2" type="ORF">H5410_003807</name>
</gene>
<evidence type="ECO:0000313" key="2">
    <source>
        <dbReference type="EMBL" id="KAG5632090.1"/>
    </source>
</evidence>
<evidence type="ECO:0000313" key="3">
    <source>
        <dbReference type="Proteomes" id="UP000824120"/>
    </source>
</evidence>
<proteinExistence type="predicted"/>
<dbReference type="AlphaFoldDB" id="A0A9J6B659"/>
<comment type="caution">
    <text evidence="2">The sequence shown here is derived from an EMBL/GenBank/DDBJ whole genome shotgun (WGS) entry which is preliminary data.</text>
</comment>
<sequence>MTNRKTKNESWKKLRRKALVLCQKLDDVASTSSNKGSIEIDEFGDLNDDSLRGTSSTISNLGNDGDETQENNMNISECEATESIIVSSDENKKITEEKDEDKTNKKQVKKQKHISMWHLISQHILSDVASKIGNEQLNEINNNKTLAETNKDNSP</sequence>
<dbReference type="OrthoDB" id="1096728at2759"/>
<dbReference type="EMBL" id="JACXVP010000001">
    <property type="protein sequence ID" value="KAG5632090.1"/>
    <property type="molecule type" value="Genomic_DNA"/>
</dbReference>
<feature type="compositionally biased region" description="Polar residues" evidence="1">
    <location>
        <begin position="52"/>
        <end position="62"/>
    </location>
</feature>
<accession>A0A9J6B659</accession>
<feature type="compositionally biased region" description="Acidic residues" evidence="1">
    <location>
        <begin position="39"/>
        <end position="48"/>
    </location>
</feature>
<keyword evidence="3" id="KW-1185">Reference proteome</keyword>
<evidence type="ECO:0000256" key="1">
    <source>
        <dbReference type="SAM" id="MobiDB-lite"/>
    </source>
</evidence>
<reference evidence="2 3" key="1">
    <citation type="submission" date="2020-09" db="EMBL/GenBank/DDBJ databases">
        <title>De no assembly of potato wild relative species, Solanum commersonii.</title>
        <authorList>
            <person name="Cho K."/>
        </authorList>
    </citation>
    <scope>NUCLEOTIDE SEQUENCE [LARGE SCALE GENOMIC DNA]</scope>
    <source>
        <strain evidence="2">LZ3.2</strain>
        <tissue evidence="2">Leaf</tissue>
    </source>
</reference>
<feature type="compositionally biased region" description="Basic and acidic residues" evidence="1">
    <location>
        <begin position="89"/>
        <end position="104"/>
    </location>
</feature>
<name>A0A9J6B659_SOLCO</name>
<protein>
    <submittedName>
        <fullName evidence="2">Uncharacterized protein</fullName>
    </submittedName>
</protein>
<dbReference type="Proteomes" id="UP000824120">
    <property type="component" value="Chromosome 1"/>
</dbReference>